<organism evidence="2 3">
    <name type="scientific">Marinobacterium zhoushanense</name>
    <dbReference type="NCBI Taxonomy" id="1679163"/>
    <lineage>
        <taxon>Bacteria</taxon>
        <taxon>Pseudomonadati</taxon>
        <taxon>Pseudomonadota</taxon>
        <taxon>Gammaproteobacteria</taxon>
        <taxon>Oceanospirillales</taxon>
        <taxon>Oceanospirillaceae</taxon>
        <taxon>Marinobacterium</taxon>
    </lineage>
</organism>
<name>A0ABQ1K8N7_9GAMM</name>
<dbReference type="RefSeq" id="WP_188746207.1">
    <property type="nucleotide sequence ID" value="NZ_BMIJ01000002.1"/>
</dbReference>
<accession>A0ABQ1K8N7</accession>
<evidence type="ECO:0000313" key="3">
    <source>
        <dbReference type="Proteomes" id="UP000629025"/>
    </source>
</evidence>
<comment type="caution">
    <text evidence="2">The sequence shown here is derived from an EMBL/GenBank/DDBJ whole genome shotgun (WGS) entry which is preliminary data.</text>
</comment>
<keyword evidence="3" id="KW-1185">Reference proteome</keyword>
<feature type="domain" description="2Fe-2S ferredoxin-type" evidence="1">
    <location>
        <begin position="15"/>
        <end position="106"/>
    </location>
</feature>
<dbReference type="InterPro" id="IPR001041">
    <property type="entry name" value="2Fe-2S_ferredoxin-type"/>
</dbReference>
<dbReference type="Pfam" id="PF00111">
    <property type="entry name" value="Fer2"/>
    <property type="match status" value="1"/>
</dbReference>
<dbReference type="SUPFAM" id="SSF54292">
    <property type="entry name" value="2Fe-2S ferredoxin-like"/>
    <property type="match status" value="1"/>
</dbReference>
<proteinExistence type="predicted"/>
<dbReference type="InterPro" id="IPR036010">
    <property type="entry name" value="2Fe-2S_ferredoxin-like_sf"/>
</dbReference>
<sequence>MSSQIGNPAVLADVHQVRVHDETVQFKASSAVNLLVAMEQARESVIGIGCRGGGCGKCRIRVLDGDYETKRMSRAWVTEEDEAQGIVLACRIFARSDLTIISEPLPMAYGYQPGRSSSLQQAELK</sequence>
<dbReference type="InterPro" id="IPR012675">
    <property type="entry name" value="Beta-grasp_dom_sf"/>
</dbReference>
<dbReference type="Proteomes" id="UP000629025">
    <property type="component" value="Unassembled WGS sequence"/>
</dbReference>
<reference evidence="3" key="1">
    <citation type="journal article" date="2019" name="Int. J. Syst. Evol. Microbiol.">
        <title>The Global Catalogue of Microorganisms (GCM) 10K type strain sequencing project: providing services to taxonomists for standard genome sequencing and annotation.</title>
        <authorList>
            <consortium name="The Broad Institute Genomics Platform"/>
            <consortium name="The Broad Institute Genome Sequencing Center for Infectious Disease"/>
            <person name="Wu L."/>
            <person name="Ma J."/>
        </authorList>
    </citation>
    <scope>NUCLEOTIDE SEQUENCE [LARGE SCALE GENOMIC DNA]</scope>
    <source>
        <strain evidence="3">CGMCC 1.15341</strain>
    </source>
</reference>
<evidence type="ECO:0000259" key="1">
    <source>
        <dbReference type="PROSITE" id="PS51085"/>
    </source>
</evidence>
<dbReference type="Gene3D" id="3.10.20.30">
    <property type="match status" value="1"/>
</dbReference>
<evidence type="ECO:0000313" key="2">
    <source>
        <dbReference type="EMBL" id="GGB87287.1"/>
    </source>
</evidence>
<gene>
    <name evidence="2" type="ORF">GCM10011352_11510</name>
</gene>
<dbReference type="PROSITE" id="PS51085">
    <property type="entry name" value="2FE2S_FER_2"/>
    <property type="match status" value="1"/>
</dbReference>
<protein>
    <recommendedName>
        <fullName evidence="1">2Fe-2S ferredoxin-type domain-containing protein</fullName>
    </recommendedName>
</protein>
<dbReference type="EMBL" id="BMIJ01000002">
    <property type="protein sequence ID" value="GGB87287.1"/>
    <property type="molecule type" value="Genomic_DNA"/>
</dbReference>